<accession>A0AC11E6Y0</accession>
<reference evidence="1" key="1">
    <citation type="submission" date="2020-11" db="EMBL/GenBank/DDBJ databases">
        <authorList>
            <person name="Davenport K.M."/>
            <person name="Bickhart D.M."/>
            <person name="Smith T.P.L."/>
            <person name="Murdoch B.M."/>
            <person name="Rosen B.D."/>
        </authorList>
    </citation>
    <scope>NUCLEOTIDE SEQUENCE [LARGE SCALE GENOMIC DNA]</scope>
    <source>
        <strain evidence="1">OAR_USU_Benz2616</strain>
    </source>
</reference>
<proteinExistence type="predicted"/>
<reference evidence="1" key="3">
    <citation type="submission" date="2025-09" db="UniProtKB">
        <authorList>
            <consortium name="Ensembl"/>
        </authorList>
    </citation>
    <scope>IDENTIFICATION</scope>
</reference>
<gene>
    <name evidence="1" type="primary">DRC3</name>
</gene>
<dbReference type="Ensembl" id="ENSOART00020050363.1">
    <property type="protein sequence ID" value="ENSOARP00020053692.1"/>
    <property type="gene ID" value="ENSOARG00020026265.2"/>
</dbReference>
<protein>
    <submittedName>
        <fullName evidence="1">Dynein regulatory complex subunit 3</fullName>
    </submittedName>
</protein>
<reference evidence="1" key="2">
    <citation type="submission" date="2025-08" db="UniProtKB">
        <authorList>
            <consortium name="Ensembl"/>
        </authorList>
    </citation>
    <scope>IDENTIFICATION</scope>
</reference>
<evidence type="ECO:0000313" key="1">
    <source>
        <dbReference type="Ensembl" id="ENSOARP00020053692.1"/>
    </source>
</evidence>
<organism evidence="1">
    <name type="scientific">Ovis aries</name>
    <name type="common">Sheep</name>
    <dbReference type="NCBI Taxonomy" id="9940"/>
    <lineage>
        <taxon>Eukaryota</taxon>
        <taxon>Metazoa</taxon>
        <taxon>Chordata</taxon>
        <taxon>Craniata</taxon>
        <taxon>Vertebrata</taxon>
        <taxon>Euteleostomi</taxon>
        <taxon>Mammalia</taxon>
        <taxon>Eutheria</taxon>
        <taxon>Laurasiatheria</taxon>
        <taxon>Artiodactyla</taxon>
        <taxon>Ruminantia</taxon>
        <taxon>Pecora</taxon>
        <taxon>Bovidae</taxon>
        <taxon>Caprinae</taxon>
        <taxon>Ovis</taxon>
    </lineage>
</organism>
<sequence>MNRLYDMEPRVMDDEMLKLAVGEQGPREEAGQLAKQEGILFKDVLSLQLDFQNILRIDNLWQFESLQKLQLDNNIIEKIEGLENLTHLVWLDLSFNNIEAIEGLDTLVNLEDLSLFNNRISKIDSLDALVKLQVLSLGNNHIGNLMNVIYLRRFKALRTLSLSGNPVAEDEDYKMFICAYLPDLVYLDFRRLDDHMKELAEMKHQYSIDELKHRENLVQARLEDEQARREELEEHKAAFVEQLNGTFLFDSMYTEDVEGSKLSHLPGVGELLEAYKDKFVIICLNIFEYGLKQQEKRKAELDNFMECVQEAIQENQEQGKLKIAKFEEKHLLSLNAIREESELSNIEAKIVQYSEDITELFNVLMTLEMQLMEQLEETINMFERNIIDLVGLFVENVQSLYPFLEDPLGRHCGPGAPAHNMVPATRPTGRCPHSKPKTQEGRASALLTKDENKWGLFQVAPCGFPCLLLPTATRALDTLAKSKNPALYYNQTSHFTRTAYTPFDLQEDLLSPPR</sequence>
<name>A0AC11E6Y0_SHEEP</name>